<dbReference type="PANTHER" id="PTHR14058:SF8">
    <property type="entry name" value="PROTEIN FE65 HOMOLOG"/>
    <property type="match status" value="1"/>
</dbReference>
<dbReference type="SMART" id="SM00462">
    <property type="entry name" value="PTB"/>
    <property type="match status" value="2"/>
</dbReference>
<evidence type="ECO:0000259" key="3">
    <source>
        <dbReference type="PROSITE" id="PS01179"/>
    </source>
</evidence>
<sequence length="724" mass="78675">NGVLSFENPNYTLGGGRPPLRRRPQQQHNNTNNTNNTSDAPLDGGLAALDSLYSELDHVCNLTRTSSVRNRRHYASLDVGSMGVDVSTGPVTNLDQADHQNNSLPDSTGDNMGRKQGLSYTINQPDLIEHVAQRQQHQQNQQTHILTDNNQDQTERGEKCVLTPEGDGEGGGGVDSGVATDGGSSTTSSSTSSHPGRQSPTHIPHMTPAHTQDLYALPVKRRSGSQHSTPTHQPSPTHINDLDDDGEEKTDPPIEDTLPPGWEKHEDNDGPYYWHIKSGTITRNPPQASTAANPSATASPANTAPLRAERRNKDAEQTSGSVTRSNTSSALSELSDSRPRTAAVDNAYKRRSYPARSDISEGSNGRPIRFAVRSLGWVEIAEEDLTPERSSKAVNRCIVDLSVGRRDVLDVVGCWGDGKDLFMDLDEGSLKLVDPENLTVLNTQPIHTIRVWGVGRDNGRDFAYVARDRVSRKHMCHVFRCDTPARTIANTLRDICKKIMIERSLNQGISKPGDGGCGSGSGGNGSRLTRPTNLPTENRRFQRHPQIIPTQSFPTPMEEPKKVMRVQFVGQLTVSQPSGIDTLNDAIDCTVQLNPRPWRNVAIAVAPSTVTITNTEDGKQIAECRVRFLSFLGIGKDVKHCGFIMHTAQDQFVSYIFFSEPSTGALCKTIEAACKLRYQKCLDAHPGGVGRGRGGGAGTPRSISAALRSVFGSITGRKARSAES</sequence>
<keyword evidence="1" id="KW-0677">Repeat</keyword>
<feature type="compositionally biased region" description="Gly residues" evidence="2">
    <location>
        <begin position="513"/>
        <end position="525"/>
    </location>
</feature>
<dbReference type="GO" id="GO:0005737">
    <property type="term" value="C:cytoplasm"/>
    <property type="evidence" value="ECO:0007669"/>
    <property type="project" value="TreeGrafter"/>
</dbReference>
<proteinExistence type="predicted"/>
<evidence type="ECO:0000313" key="6">
    <source>
        <dbReference type="Proteomes" id="UP001292094"/>
    </source>
</evidence>
<feature type="domain" description="PID" evidence="3">
    <location>
        <begin position="566"/>
        <end position="686"/>
    </location>
</feature>
<dbReference type="PROSITE" id="PS01179">
    <property type="entry name" value="PID"/>
    <property type="match status" value="2"/>
</dbReference>
<evidence type="ECO:0000256" key="2">
    <source>
        <dbReference type="SAM" id="MobiDB-lite"/>
    </source>
</evidence>
<feature type="domain" description="PID" evidence="3">
    <location>
        <begin position="368"/>
        <end position="496"/>
    </location>
</feature>
<feature type="compositionally biased region" description="Polar residues" evidence="2">
    <location>
        <begin position="317"/>
        <end position="334"/>
    </location>
</feature>
<feature type="compositionally biased region" description="Low complexity" evidence="2">
    <location>
        <begin position="133"/>
        <end position="142"/>
    </location>
</feature>
<dbReference type="Gene3D" id="2.20.70.10">
    <property type="match status" value="1"/>
</dbReference>
<feature type="compositionally biased region" description="Polar residues" evidence="2">
    <location>
        <begin position="225"/>
        <end position="238"/>
    </location>
</feature>
<dbReference type="InterPro" id="IPR006020">
    <property type="entry name" value="PTB/PI_dom"/>
</dbReference>
<dbReference type="GO" id="GO:0001540">
    <property type="term" value="F:amyloid-beta binding"/>
    <property type="evidence" value="ECO:0007669"/>
    <property type="project" value="InterPro"/>
</dbReference>
<feature type="region of interest" description="Disordered" evidence="2">
    <location>
        <begin position="88"/>
        <end position="118"/>
    </location>
</feature>
<feature type="region of interest" description="Disordered" evidence="2">
    <location>
        <begin position="132"/>
        <end position="207"/>
    </location>
</feature>
<accession>A0AAE1PY93</accession>
<reference evidence="5" key="1">
    <citation type="submission" date="2023-11" db="EMBL/GenBank/DDBJ databases">
        <title>Genome assemblies of two species of porcelain crab, Petrolisthes cinctipes and Petrolisthes manimaculis (Anomura: Porcellanidae).</title>
        <authorList>
            <person name="Angst P."/>
        </authorList>
    </citation>
    <scope>NUCLEOTIDE SEQUENCE</scope>
    <source>
        <strain evidence="5">PB745_02</strain>
        <tissue evidence="5">Gill</tissue>
    </source>
</reference>
<feature type="non-terminal residue" evidence="5">
    <location>
        <position position="1"/>
    </location>
</feature>
<dbReference type="CDD" id="cd00201">
    <property type="entry name" value="WW"/>
    <property type="match status" value="1"/>
</dbReference>
<name>A0AAE1PY93_9EUCA</name>
<dbReference type="SUPFAM" id="SSF50729">
    <property type="entry name" value="PH domain-like"/>
    <property type="match status" value="2"/>
</dbReference>
<dbReference type="Gene3D" id="2.30.29.30">
    <property type="entry name" value="Pleckstrin-homology domain (PH domain)/Phosphotyrosine-binding domain (PTB)"/>
    <property type="match status" value="2"/>
</dbReference>
<dbReference type="GO" id="GO:0005634">
    <property type="term" value="C:nucleus"/>
    <property type="evidence" value="ECO:0007669"/>
    <property type="project" value="TreeGrafter"/>
</dbReference>
<organism evidence="5 6">
    <name type="scientific">Petrolisthes manimaculis</name>
    <dbReference type="NCBI Taxonomy" id="1843537"/>
    <lineage>
        <taxon>Eukaryota</taxon>
        <taxon>Metazoa</taxon>
        <taxon>Ecdysozoa</taxon>
        <taxon>Arthropoda</taxon>
        <taxon>Crustacea</taxon>
        <taxon>Multicrustacea</taxon>
        <taxon>Malacostraca</taxon>
        <taxon>Eumalacostraca</taxon>
        <taxon>Eucarida</taxon>
        <taxon>Decapoda</taxon>
        <taxon>Pleocyemata</taxon>
        <taxon>Anomura</taxon>
        <taxon>Galatheoidea</taxon>
        <taxon>Porcellanidae</taxon>
        <taxon>Petrolisthes</taxon>
    </lineage>
</organism>
<evidence type="ECO:0000256" key="1">
    <source>
        <dbReference type="ARBA" id="ARBA00022737"/>
    </source>
</evidence>
<gene>
    <name evidence="5" type="ORF">Pmani_012245</name>
</gene>
<dbReference type="FunFam" id="2.30.29.30:FF:000034">
    <property type="entry name" value="amyloid beta A4 precursor protein-binding family B member 2"/>
    <property type="match status" value="1"/>
</dbReference>
<feature type="compositionally biased region" description="Polar residues" evidence="2">
    <location>
        <begin position="143"/>
        <end position="152"/>
    </location>
</feature>
<feature type="region of interest" description="Disordered" evidence="2">
    <location>
        <begin position="1"/>
        <end position="43"/>
    </location>
</feature>
<dbReference type="EMBL" id="JAWZYT010001006">
    <property type="protein sequence ID" value="KAK4316603.1"/>
    <property type="molecule type" value="Genomic_DNA"/>
</dbReference>
<feature type="domain" description="WW" evidence="4">
    <location>
        <begin position="256"/>
        <end position="288"/>
    </location>
</feature>
<evidence type="ECO:0000259" key="4">
    <source>
        <dbReference type="PROSITE" id="PS50020"/>
    </source>
</evidence>
<dbReference type="InterPro" id="IPR001202">
    <property type="entry name" value="WW_dom"/>
</dbReference>
<dbReference type="Pfam" id="PF00640">
    <property type="entry name" value="PID"/>
    <property type="match status" value="1"/>
</dbReference>
<evidence type="ECO:0008006" key="7">
    <source>
        <dbReference type="Google" id="ProtNLM"/>
    </source>
</evidence>
<dbReference type="PROSITE" id="PS50020">
    <property type="entry name" value="WW_DOMAIN_2"/>
    <property type="match status" value="1"/>
</dbReference>
<keyword evidence="6" id="KW-1185">Reference proteome</keyword>
<dbReference type="InterPro" id="IPR011993">
    <property type="entry name" value="PH-like_dom_sf"/>
</dbReference>
<dbReference type="PANTHER" id="PTHR14058">
    <property type="entry name" value="AMYLOID BETA A4 PRECURSOR PROTEIN-BINDING FAMILY B"/>
    <property type="match status" value="1"/>
</dbReference>
<feature type="compositionally biased region" description="Basic and acidic residues" evidence="2">
    <location>
        <begin position="307"/>
        <end position="316"/>
    </location>
</feature>
<dbReference type="AlphaFoldDB" id="A0AAE1PY93"/>
<dbReference type="SUPFAM" id="SSF51045">
    <property type="entry name" value="WW domain"/>
    <property type="match status" value="1"/>
</dbReference>
<protein>
    <recommendedName>
        <fullName evidence="7">Amyloid beta A4 protein-binding family B member 2</fullName>
    </recommendedName>
</protein>
<feature type="compositionally biased region" description="Low complexity" evidence="2">
    <location>
        <begin position="26"/>
        <end position="37"/>
    </location>
</feature>
<dbReference type="FunFam" id="2.30.29.30:FF:000317">
    <property type="entry name" value="Amyloid beta A4 protein-binding family B member"/>
    <property type="match status" value="1"/>
</dbReference>
<feature type="region of interest" description="Disordered" evidence="2">
    <location>
        <begin position="510"/>
        <end position="536"/>
    </location>
</feature>
<dbReference type="GO" id="GO:0006355">
    <property type="term" value="P:regulation of DNA-templated transcription"/>
    <property type="evidence" value="ECO:0007669"/>
    <property type="project" value="TreeGrafter"/>
</dbReference>
<feature type="region of interest" description="Disordered" evidence="2">
    <location>
        <begin position="221"/>
        <end position="364"/>
    </location>
</feature>
<comment type="caution">
    <text evidence="5">The sequence shown here is derived from an EMBL/GenBank/DDBJ whole genome shotgun (WGS) entry which is preliminary data.</text>
</comment>
<feature type="compositionally biased region" description="Polar residues" evidence="2">
    <location>
        <begin position="527"/>
        <end position="536"/>
    </location>
</feature>
<feature type="compositionally biased region" description="Polar residues" evidence="2">
    <location>
        <begin position="89"/>
        <end position="110"/>
    </location>
</feature>
<dbReference type="Proteomes" id="UP001292094">
    <property type="component" value="Unassembled WGS sequence"/>
</dbReference>
<feature type="compositionally biased region" description="Low complexity" evidence="2">
    <location>
        <begin position="284"/>
        <end position="305"/>
    </location>
</feature>
<dbReference type="InterPro" id="IPR036020">
    <property type="entry name" value="WW_dom_sf"/>
</dbReference>
<dbReference type="InterPro" id="IPR039576">
    <property type="entry name" value="APBB1/2/3"/>
</dbReference>
<evidence type="ECO:0000313" key="5">
    <source>
        <dbReference type="EMBL" id="KAK4316603.1"/>
    </source>
</evidence>
<dbReference type="CDD" id="cd01271">
    <property type="entry name" value="PTB2_Fe65"/>
    <property type="match status" value="1"/>
</dbReference>
<feature type="compositionally biased region" description="Low complexity" evidence="2">
    <location>
        <begin position="176"/>
        <end position="193"/>
    </location>
</feature>
<dbReference type="CDD" id="cd01272">
    <property type="entry name" value="PTB1_Fe65"/>
    <property type="match status" value="1"/>
</dbReference>